<organism evidence="1 2">
    <name type="scientific">Australozyma saopauloensis</name>
    <dbReference type="NCBI Taxonomy" id="291208"/>
    <lineage>
        <taxon>Eukaryota</taxon>
        <taxon>Fungi</taxon>
        <taxon>Dikarya</taxon>
        <taxon>Ascomycota</taxon>
        <taxon>Saccharomycotina</taxon>
        <taxon>Pichiomycetes</taxon>
        <taxon>Metschnikowiaceae</taxon>
        <taxon>Australozyma</taxon>
    </lineage>
</organism>
<reference evidence="1 2" key="1">
    <citation type="submission" date="2023-10" db="EMBL/GenBank/DDBJ databases">
        <title>Draft Genome Sequence of Candida saopaulonensis from a very Premature Infant with Sepsis.</title>
        <authorList>
            <person name="Ning Y."/>
            <person name="Dai R."/>
            <person name="Xiao M."/>
            <person name="Xu Y."/>
            <person name="Yan Q."/>
            <person name="Zhang L."/>
        </authorList>
    </citation>
    <scope>NUCLEOTIDE SEQUENCE [LARGE SCALE GENOMIC DNA]</scope>
    <source>
        <strain evidence="1 2">19XY460</strain>
    </source>
</reference>
<proteinExistence type="predicted"/>
<dbReference type="GeneID" id="88175648"/>
<evidence type="ECO:0008006" key="3">
    <source>
        <dbReference type="Google" id="ProtNLM"/>
    </source>
</evidence>
<dbReference type="PANTHER" id="PTHR47260:SF1">
    <property type="entry name" value="UPF0644 PROTEIN PB2B4.06"/>
    <property type="match status" value="1"/>
</dbReference>
<dbReference type="Proteomes" id="UP001338582">
    <property type="component" value="Chromosome 6"/>
</dbReference>
<dbReference type="KEGG" id="asau:88175648"/>
<evidence type="ECO:0000313" key="2">
    <source>
        <dbReference type="Proteomes" id="UP001338582"/>
    </source>
</evidence>
<accession>A0AAX4HFM1</accession>
<name>A0AAX4HFM1_9ASCO</name>
<dbReference type="RefSeq" id="XP_062879589.1">
    <property type="nucleotide sequence ID" value="XM_063023519.1"/>
</dbReference>
<protein>
    <recommendedName>
        <fullName evidence="3">Thioesterase domain-containing protein</fullName>
    </recommendedName>
</protein>
<keyword evidence="2" id="KW-1185">Reference proteome</keyword>
<sequence length="286" mass="32423">MFPKRISPAAKHFFRAQSTRTAVPPQFGFIPPKKGFFNWKVMAFFFGYGCVLSYSEYLFEKYADFTEIDTDPMAQVKLEFFLRKMPLYETLSHAVLGQDWVKLSSWENLDRNVLDGKLENIVVRLQPEYQVEQLTNHTLASAGGIAVKPVIFHNTKTDETVTFVHLGYKLCGYPFIVHGGMIATLLNETFKRNASLSSSTLSSLKTDYKVETLNIDYKAPAFAHQFFVVRTEVVDAPGHDKNVCFLKSTLLSQQGKVLVEAQAELRNTGRGSRAAARDWKFSIPKI</sequence>
<dbReference type="Gene3D" id="3.10.129.10">
    <property type="entry name" value="Hotdog Thioesterase"/>
    <property type="match status" value="1"/>
</dbReference>
<dbReference type="InterPro" id="IPR029069">
    <property type="entry name" value="HotDog_dom_sf"/>
</dbReference>
<evidence type="ECO:0000313" key="1">
    <source>
        <dbReference type="EMBL" id="WPK27211.1"/>
    </source>
</evidence>
<dbReference type="SUPFAM" id="SSF54637">
    <property type="entry name" value="Thioesterase/thiol ester dehydrase-isomerase"/>
    <property type="match status" value="1"/>
</dbReference>
<gene>
    <name evidence="1" type="ORF">PUMCH_004588</name>
</gene>
<dbReference type="EMBL" id="CP138899">
    <property type="protein sequence ID" value="WPK27211.1"/>
    <property type="molecule type" value="Genomic_DNA"/>
</dbReference>
<dbReference type="InterPro" id="IPR052061">
    <property type="entry name" value="PTE-AB_protein"/>
</dbReference>
<dbReference type="AlphaFoldDB" id="A0AAX4HFM1"/>
<dbReference type="PANTHER" id="PTHR47260">
    <property type="entry name" value="UPF0644 PROTEIN PB2B4.06"/>
    <property type="match status" value="1"/>
</dbReference>